<dbReference type="EMBL" id="JACRTA010000001">
    <property type="protein sequence ID" value="MBC8567672.1"/>
    <property type="molecule type" value="Genomic_DNA"/>
</dbReference>
<evidence type="ECO:0000256" key="11">
    <source>
        <dbReference type="RuleBase" id="RU003477"/>
    </source>
</evidence>
<dbReference type="InterPro" id="IPR008991">
    <property type="entry name" value="Translation_prot_SH3-like_sf"/>
</dbReference>
<dbReference type="SMART" id="SM00739">
    <property type="entry name" value="KOW"/>
    <property type="match status" value="1"/>
</dbReference>
<comment type="function">
    <text evidence="9 10">One of the proteins that surrounds the polypeptide exit tunnel on the outside of the subunit.</text>
</comment>
<dbReference type="InterPro" id="IPR057264">
    <property type="entry name" value="Ribosomal_uL24_C"/>
</dbReference>
<keyword evidence="5 10" id="KW-0694">RNA-binding</keyword>
<dbReference type="HAMAP" id="MF_01326_B">
    <property type="entry name" value="Ribosomal_uL24_B"/>
    <property type="match status" value="1"/>
</dbReference>
<evidence type="ECO:0000259" key="12">
    <source>
        <dbReference type="SMART" id="SM00739"/>
    </source>
</evidence>
<keyword evidence="7 10" id="KW-0687">Ribonucleoprotein</keyword>
<keyword evidence="4 10" id="KW-0699">rRNA-binding</keyword>
<evidence type="ECO:0000256" key="4">
    <source>
        <dbReference type="ARBA" id="ARBA00022730"/>
    </source>
</evidence>
<dbReference type="CDD" id="cd06089">
    <property type="entry name" value="KOW_RPL26"/>
    <property type="match status" value="1"/>
</dbReference>
<evidence type="ECO:0000256" key="2">
    <source>
        <dbReference type="ARBA" id="ARBA00010618"/>
    </source>
</evidence>
<evidence type="ECO:0000313" key="14">
    <source>
        <dbReference type="Proteomes" id="UP000610862"/>
    </source>
</evidence>
<dbReference type="GO" id="GO:1990904">
    <property type="term" value="C:ribonucleoprotein complex"/>
    <property type="evidence" value="ECO:0007669"/>
    <property type="project" value="UniProtKB-KW"/>
</dbReference>
<accession>A0A926E9E9</accession>
<evidence type="ECO:0000256" key="1">
    <source>
        <dbReference type="ARBA" id="ARBA00004072"/>
    </source>
</evidence>
<dbReference type="Pfam" id="PF00467">
    <property type="entry name" value="KOW"/>
    <property type="match status" value="1"/>
</dbReference>
<dbReference type="InterPro" id="IPR005825">
    <property type="entry name" value="Ribosomal_uL24_CS"/>
</dbReference>
<dbReference type="PANTHER" id="PTHR12903">
    <property type="entry name" value="MITOCHONDRIAL RIBOSOMAL PROTEIN L24"/>
    <property type="match status" value="1"/>
</dbReference>
<evidence type="ECO:0000256" key="3">
    <source>
        <dbReference type="ARBA" id="ARBA00011838"/>
    </source>
</evidence>
<dbReference type="PROSITE" id="PS01108">
    <property type="entry name" value="RIBOSOMAL_L24"/>
    <property type="match status" value="1"/>
</dbReference>
<dbReference type="NCBIfam" id="TIGR01079">
    <property type="entry name" value="rplX_bact"/>
    <property type="match status" value="1"/>
</dbReference>
<proteinExistence type="inferred from homology"/>
<evidence type="ECO:0000256" key="9">
    <source>
        <dbReference type="ARBA" id="ARBA00058688"/>
    </source>
</evidence>
<dbReference type="Proteomes" id="UP000610862">
    <property type="component" value="Unassembled WGS sequence"/>
</dbReference>
<dbReference type="SUPFAM" id="SSF50104">
    <property type="entry name" value="Translation proteins SH3-like domain"/>
    <property type="match status" value="1"/>
</dbReference>
<organism evidence="13 14">
    <name type="scientific">Lentihominibacter hominis</name>
    <dbReference type="NCBI Taxonomy" id="2763645"/>
    <lineage>
        <taxon>Bacteria</taxon>
        <taxon>Bacillati</taxon>
        <taxon>Bacillota</taxon>
        <taxon>Clostridia</taxon>
        <taxon>Peptostreptococcales</taxon>
        <taxon>Anaerovoracaceae</taxon>
        <taxon>Lentihominibacter</taxon>
    </lineage>
</organism>
<dbReference type="InterPro" id="IPR041988">
    <property type="entry name" value="Ribosomal_uL24_KOW"/>
</dbReference>
<dbReference type="InterPro" id="IPR005824">
    <property type="entry name" value="KOW"/>
</dbReference>
<keyword evidence="6 10" id="KW-0689">Ribosomal protein</keyword>
<dbReference type="GO" id="GO:0005840">
    <property type="term" value="C:ribosome"/>
    <property type="evidence" value="ECO:0007669"/>
    <property type="project" value="UniProtKB-KW"/>
</dbReference>
<name>A0A926E9E9_9FIRM</name>
<reference evidence="13" key="1">
    <citation type="submission" date="2020-08" db="EMBL/GenBank/DDBJ databases">
        <title>Genome public.</title>
        <authorList>
            <person name="Liu C."/>
            <person name="Sun Q."/>
        </authorList>
    </citation>
    <scope>NUCLEOTIDE SEQUENCE</scope>
    <source>
        <strain evidence="13">NSJ-24</strain>
    </source>
</reference>
<dbReference type="GO" id="GO:0003735">
    <property type="term" value="F:structural constituent of ribosome"/>
    <property type="evidence" value="ECO:0007669"/>
    <property type="project" value="InterPro"/>
</dbReference>
<evidence type="ECO:0000256" key="6">
    <source>
        <dbReference type="ARBA" id="ARBA00022980"/>
    </source>
</evidence>
<dbReference type="GO" id="GO:0019843">
    <property type="term" value="F:rRNA binding"/>
    <property type="evidence" value="ECO:0007669"/>
    <property type="project" value="UniProtKB-UniRule"/>
</dbReference>
<comment type="caution">
    <text evidence="13">The sequence shown here is derived from an EMBL/GenBank/DDBJ whole genome shotgun (WGS) entry which is preliminary data.</text>
</comment>
<comment type="function">
    <text evidence="1 10">One of two assembly initiator proteins, it binds directly to the 5'-end of the 23S rRNA, where it nucleates assembly of the 50S subunit.</text>
</comment>
<comment type="similarity">
    <text evidence="2 10 11">Belongs to the universal ribosomal protein uL24 family.</text>
</comment>
<gene>
    <name evidence="10 13" type="primary">rplX</name>
    <name evidence="13" type="ORF">H8692_02700</name>
</gene>
<keyword evidence="14" id="KW-1185">Reference proteome</keyword>
<dbReference type="RefSeq" id="WP_177267704.1">
    <property type="nucleotide sequence ID" value="NZ_JACRTA010000001.1"/>
</dbReference>
<evidence type="ECO:0000256" key="5">
    <source>
        <dbReference type="ARBA" id="ARBA00022884"/>
    </source>
</evidence>
<dbReference type="InterPro" id="IPR003256">
    <property type="entry name" value="Ribosomal_uL24"/>
</dbReference>
<dbReference type="Pfam" id="PF17136">
    <property type="entry name" value="ribosomal_L24"/>
    <property type="match status" value="1"/>
</dbReference>
<sequence>MRIKKDDTVIVLAGKDKGTIGKVLKAMPKEGKVIVEGVNVQTKHQKQTQKEAAEIKHQEGPIDVSNVMYYDTKAKQPSRVGYKAEDGKKVRIAKKTGAVID</sequence>
<dbReference type="InterPro" id="IPR014722">
    <property type="entry name" value="Rib_uL2_dom2"/>
</dbReference>
<dbReference type="GO" id="GO:0006412">
    <property type="term" value="P:translation"/>
    <property type="evidence" value="ECO:0007669"/>
    <property type="project" value="UniProtKB-UniRule"/>
</dbReference>
<evidence type="ECO:0000256" key="10">
    <source>
        <dbReference type="HAMAP-Rule" id="MF_01326"/>
    </source>
</evidence>
<protein>
    <recommendedName>
        <fullName evidence="8 10">Large ribosomal subunit protein uL24</fullName>
    </recommendedName>
</protein>
<evidence type="ECO:0000313" key="13">
    <source>
        <dbReference type="EMBL" id="MBC8567672.1"/>
    </source>
</evidence>
<dbReference type="Gene3D" id="2.30.30.30">
    <property type="match status" value="1"/>
</dbReference>
<evidence type="ECO:0000256" key="7">
    <source>
        <dbReference type="ARBA" id="ARBA00023274"/>
    </source>
</evidence>
<evidence type="ECO:0000256" key="8">
    <source>
        <dbReference type="ARBA" id="ARBA00035206"/>
    </source>
</evidence>
<feature type="domain" description="KOW" evidence="12">
    <location>
        <begin position="2"/>
        <end position="29"/>
    </location>
</feature>
<dbReference type="AlphaFoldDB" id="A0A926E9E9"/>
<dbReference type="FunFam" id="2.30.30.30:FF:000004">
    <property type="entry name" value="50S ribosomal protein L24"/>
    <property type="match status" value="1"/>
</dbReference>
<comment type="subunit">
    <text evidence="3 10">Part of the 50S ribosomal subunit.</text>
</comment>